<keyword evidence="3" id="KW-1185">Reference proteome</keyword>
<dbReference type="InterPro" id="IPR001387">
    <property type="entry name" value="Cro/C1-type_HTH"/>
</dbReference>
<dbReference type="SUPFAM" id="SSF47413">
    <property type="entry name" value="lambda repressor-like DNA-binding domains"/>
    <property type="match status" value="1"/>
</dbReference>
<evidence type="ECO:0000259" key="1">
    <source>
        <dbReference type="PROSITE" id="PS50943"/>
    </source>
</evidence>
<dbReference type="Proteomes" id="UP000291301">
    <property type="component" value="Unassembled WGS sequence"/>
</dbReference>
<dbReference type="PANTHER" id="PTHR35010">
    <property type="entry name" value="BLL4672 PROTEIN-RELATED"/>
    <property type="match status" value="1"/>
</dbReference>
<evidence type="ECO:0000313" key="2">
    <source>
        <dbReference type="EMBL" id="TCD16529.1"/>
    </source>
</evidence>
<dbReference type="OrthoDB" id="9785973at2"/>
<dbReference type="CDD" id="cd00093">
    <property type="entry name" value="HTH_XRE"/>
    <property type="match status" value="1"/>
</dbReference>
<dbReference type="Gene3D" id="1.10.260.40">
    <property type="entry name" value="lambda repressor-like DNA-binding domains"/>
    <property type="match status" value="1"/>
</dbReference>
<protein>
    <submittedName>
        <fullName evidence="2">XRE family transcriptional regulator</fullName>
    </submittedName>
</protein>
<feature type="domain" description="HTH cro/C1-type" evidence="1">
    <location>
        <begin position="16"/>
        <end position="70"/>
    </location>
</feature>
<dbReference type="PROSITE" id="PS50943">
    <property type="entry name" value="HTH_CROC1"/>
    <property type="match status" value="1"/>
</dbReference>
<dbReference type="Gene3D" id="3.30.450.180">
    <property type="match status" value="1"/>
</dbReference>
<reference evidence="2 3" key="1">
    <citation type="journal article" date="2015" name="Antonie Van Leeuwenhoek">
        <title>Oricola cellulosilytica gen. nov., sp. nov., a cellulose-degrading bacterium of the family Phyllobacteriaceae isolated from surface seashore water, and emended descriptions of Mesorhizobium loti and Phyllobacterium myrsinacearum.</title>
        <authorList>
            <person name="Hameed A."/>
            <person name="Shahina M."/>
            <person name="Lai W.A."/>
            <person name="Lin S.Y."/>
            <person name="Young L.S."/>
            <person name="Liu Y.C."/>
            <person name="Hsu Y.H."/>
            <person name="Young C.C."/>
        </authorList>
    </citation>
    <scope>NUCLEOTIDE SEQUENCE [LARGE SCALE GENOMIC DNA]</scope>
    <source>
        <strain evidence="2 3">KCTC 52183</strain>
    </source>
</reference>
<dbReference type="InterPro" id="IPR010982">
    <property type="entry name" value="Lambda_DNA-bd_dom_sf"/>
</dbReference>
<dbReference type="EMBL" id="SJST01000001">
    <property type="protein sequence ID" value="TCD16529.1"/>
    <property type="molecule type" value="Genomic_DNA"/>
</dbReference>
<dbReference type="InterPro" id="IPR041413">
    <property type="entry name" value="MLTR_LBD"/>
</dbReference>
<dbReference type="Pfam" id="PF17765">
    <property type="entry name" value="MLTR_LBD"/>
    <property type="match status" value="1"/>
</dbReference>
<sequence>MRYNPNISDPAFPNFLKNWRKRRRLSQLDLSLQSGMSQRHISFLETGRSNPSRFSISQLAEALEMPAAEVDAMLLSAGFAARSSRNGWDDETQKAVDASIDHVLQGHAPYPAVSIDRIWNLVKANEPAQKFFSLAGARGDSNLMREILAPGNVRDNIVNWGDTARSLLRLLELEVARRPHDAEAHALHAELLALDGVHPLMSTPSSNLNAPVLAIRIQMGNDILELFSLIATIGMSADATLDDLRIETLLPANDETRAWFERAFS</sequence>
<dbReference type="RefSeq" id="WP_131565476.1">
    <property type="nucleotide sequence ID" value="NZ_JAINFK010000001.1"/>
</dbReference>
<evidence type="ECO:0000313" key="3">
    <source>
        <dbReference type="Proteomes" id="UP000291301"/>
    </source>
</evidence>
<dbReference type="GO" id="GO:0003677">
    <property type="term" value="F:DNA binding"/>
    <property type="evidence" value="ECO:0007669"/>
    <property type="project" value="InterPro"/>
</dbReference>
<dbReference type="SMART" id="SM00530">
    <property type="entry name" value="HTH_XRE"/>
    <property type="match status" value="1"/>
</dbReference>
<dbReference type="AlphaFoldDB" id="A0A4R0PMH1"/>
<dbReference type="Pfam" id="PF01381">
    <property type="entry name" value="HTH_3"/>
    <property type="match status" value="1"/>
</dbReference>
<organism evidence="2 3">
    <name type="scientific">Oricola cellulosilytica</name>
    <dbReference type="NCBI Taxonomy" id="1429082"/>
    <lineage>
        <taxon>Bacteria</taxon>
        <taxon>Pseudomonadati</taxon>
        <taxon>Pseudomonadota</taxon>
        <taxon>Alphaproteobacteria</taxon>
        <taxon>Hyphomicrobiales</taxon>
        <taxon>Ahrensiaceae</taxon>
        <taxon>Oricola</taxon>
    </lineage>
</organism>
<accession>A0A4R0PMH1</accession>
<comment type="caution">
    <text evidence="2">The sequence shown here is derived from an EMBL/GenBank/DDBJ whole genome shotgun (WGS) entry which is preliminary data.</text>
</comment>
<gene>
    <name evidence="2" type="ORF">E0D97_03670</name>
</gene>
<name>A0A4R0PMH1_9HYPH</name>
<proteinExistence type="predicted"/>
<dbReference type="PANTHER" id="PTHR35010:SF4">
    <property type="entry name" value="BLL5781 PROTEIN"/>
    <property type="match status" value="1"/>
</dbReference>